<keyword evidence="1" id="KW-0175">Coiled coil</keyword>
<dbReference type="RefSeq" id="WP_211630700.1">
    <property type="nucleotide sequence ID" value="NZ_CP073100.1"/>
</dbReference>
<evidence type="ECO:0000256" key="1">
    <source>
        <dbReference type="SAM" id="Coils"/>
    </source>
</evidence>
<dbReference type="Gene3D" id="3.40.50.410">
    <property type="entry name" value="von Willebrand factor, type A domain"/>
    <property type="match status" value="1"/>
</dbReference>
<dbReference type="SUPFAM" id="SSF53300">
    <property type="entry name" value="vWA-like"/>
    <property type="match status" value="1"/>
</dbReference>
<keyword evidence="2" id="KW-0732">Signal</keyword>
<accession>A0A975G934</accession>
<feature type="domain" description="VWFA" evidence="3">
    <location>
        <begin position="40"/>
        <end position="224"/>
    </location>
</feature>
<dbReference type="Proteomes" id="UP000676169">
    <property type="component" value="Chromosome"/>
</dbReference>
<dbReference type="SMART" id="SM00327">
    <property type="entry name" value="VWA"/>
    <property type="match status" value="1"/>
</dbReference>
<organism evidence="4 5">
    <name type="scientific">Luteolibacter ambystomatis</name>
    <dbReference type="NCBI Taxonomy" id="2824561"/>
    <lineage>
        <taxon>Bacteria</taxon>
        <taxon>Pseudomonadati</taxon>
        <taxon>Verrucomicrobiota</taxon>
        <taxon>Verrucomicrobiia</taxon>
        <taxon>Verrucomicrobiales</taxon>
        <taxon>Verrucomicrobiaceae</taxon>
        <taxon>Luteolibacter</taxon>
    </lineage>
</organism>
<dbReference type="EMBL" id="CP073100">
    <property type="protein sequence ID" value="QUE50560.1"/>
    <property type="molecule type" value="Genomic_DNA"/>
</dbReference>
<feature type="coiled-coil region" evidence="1">
    <location>
        <begin position="325"/>
        <end position="371"/>
    </location>
</feature>
<proteinExistence type="predicted"/>
<evidence type="ECO:0000256" key="2">
    <source>
        <dbReference type="SAM" id="SignalP"/>
    </source>
</evidence>
<evidence type="ECO:0000313" key="5">
    <source>
        <dbReference type="Proteomes" id="UP000676169"/>
    </source>
</evidence>
<evidence type="ECO:0000259" key="3">
    <source>
        <dbReference type="SMART" id="SM00327"/>
    </source>
</evidence>
<dbReference type="Pfam" id="PF00092">
    <property type="entry name" value="VWA"/>
    <property type="match status" value="1"/>
</dbReference>
<protein>
    <submittedName>
        <fullName evidence="4">VWA domain-containing protein</fullName>
    </submittedName>
</protein>
<keyword evidence="5" id="KW-1185">Reference proteome</keyword>
<gene>
    <name evidence="4" type="ORF">KBB96_17055</name>
</gene>
<dbReference type="InterPro" id="IPR036465">
    <property type="entry name" value="vWFA_dom_sf"/>
</dbReference>
<name>A0A975G934_9BACT</name>
<sequence>MKTHLMLLSAATMLLTAPLHGRENGPANEPEVDSAPAKNRVQIALLLDTSNSMDGLIDQAKTQLWKVVNTFTDAKRDGEAPRVEVALYEYGNNHLSVDNQWVRQVQPLSSDLDSISKALFSLKTYGGEEYCGAVIRRSLSDLRWDDSKDTYKVIFIAGNEPFTQGPVDARKACKDALAKGVTINTIHCGSREEGMTGAWHDGAALGGGKYMAINQDRAVVNIPAPQDKEISDLGIELNKTYLGYGKDRAAGSARQQEADKDASANAKAGAGVNRAVTKAGGNYRNATWDLVDAARDKKVDPAKLAEAELPEAMRGMKPEDRAAYIEKAAKERAAIQEKIVTLNREREAFVAEEMKKQAAKSDQTLDEALVETTREQASARGYTFAK</sequence>
<feature type="chain" id="PRO_5036708808" evidence="2">
    <location>
        <begin position="22"/>
        <end position="386"/>
    </location>
</feature>
<dbReference type="InterPro" id="IPR002035">
    <property type="entry name" value="VWF_A"/>
</dbReference>
<dbReference type="AlphaFoldDB" id="A0A975G934"/>
<dbReference type="CDD" id="cd00198">
    <property type="entry name" value="vWFA"/>
    <property type="match status" value="1"/>
</dbReference>
<dbReference type="KEGG" id="lamb:KBB96_17055"/>
<feature type="signal peptide" evidence="2">
    <location>
        <begin position="1"/>
        <end position="21"/>
    </location>
</feature>
<evidence type="ECO:0000313" key="4">
    <source>
        <dbReference type="EMBL" id="QUE50560.1"/>
    </source>
</evidence>
<reference evidence="4" key="1">
    <citation type="submission" date="2021-04" db="EMBL/GenBank/DDBJ databases">
        <title>Luteolibacter sp. 32A isolated from the skin of an Anderson's salamander (Ambystoma andersonii).</title>
        <authorList>
            <person name="Spergser J."/>
            <person name="Busse H.-J."/>
        </authorList>
    </citation>
    <scope>NUCLEOTIDE SEQUENCE</scope>
    <source>
        <strain evidence="4">32A</strain>
    </source>
</reference>